<reference evidence="6 7" key="1">
    <citation type="submission" date="2021-06" db="EMBL/GenBank/DDBJ databases">
        <title>Clostridia strains as spoilage organisms.</title>
        <authorList>
            <person name="Wambui J."/>
            <person name="Stephan R."/>
            <person name="Stevens M.J.A."/>
        </authorList>
    </citation>
    <scope>NUCLEOTIDE SEQUENCE [LARGE SCALE GENOMIC DNA]</scope>
    <source>
        <strain evidence="6 7">DSM 14204</strain>
    </source>
</reference>
<keyword evidence="3 5" id="KW-1133">Transmembrane helix</keyword>
<keyword evidence="4 5" id="KW-0472">Membrane</keyword>
<comment type="subcellular location">
    <subcellularLocation>
        <location evidence="1">Membrane</location>
        <topology evidence="1">Multi-pass membrane protein</topology>
    </subcellularLocation>
</comment>
<evidence type="ECO:0000313" key="6">
    <source>
        <dbReference type="EMBL" id="MBU3160524.1"/>
    </source>
</evidence>
<evidence type="ECO:0000256" key="1">
    <source>
        <dbReference type="ARBA" id="ARBA00004141"/>
    </source>
</evidence>
<keyword evidence="2 5" id="KW-0812">Transmembrane</keyword>
<evidence type="ECO:0000313" key="7">
    <source>
        <dbReference type="Proteomes" id="UP000776252"/>
    </source>
</evidence>
<accession>A0ABS6BWJ2</accession>
<protein>
    <submittedName>
        <fullName evidence="6">ABC transporter permease</fullName>
    </submittedName>
</protein>
<keyword evidence="7" id="KW-1185">Reference proteome</keyword>
<gene>
    <name evidence="6" type="ORF">KPL37_12290</name>
</gene>
<dbReference type="Proteomes" id="UP000776252">
    <property type="component" value="Unassembled WGS sequence"/>
</dbReference>
<evidence type="ECO:0000256" key="5">
    <source>
        <dbReference type="SAM" id="Phobius"/>
    </source>
</evidence>
<dbReference type="EMBL" id="JAHLDV010000029">
    <property type="protein sequence ID" value="MBU3160524.1"/>
    <property type="molecule type" value="Genomic_DNA"/>
</dbReference>
<feature type="transmembrane region" description="Helical" evidence="5">
    <location>
        <begin position="30"/>
        <end position="50"/>
    </location>
</feature>
<dbReference type="InterPro" id="IPR010540">
    <property type="entry name" value="CmpB_TMEM229"/>
</dbReference>
<organism evidence="6 7">
    <name type="scientific">Clostridium frigoris</name>
    <dbReference type="NCBI Taxonomy" id="205327"/>
    <lineage>
        <taxon>Bacteria</taxon>
        <taxon>Bacillati</taxon>
        <taxon>Bacillota</taxon>
        <taxon>Clostridia</taxon>
        <taxon>Eubacteriales</taxon>
        <taxon>Clostridiaceae</taxon>
        <taxon>Clostridium</taxon>
    </lineage>
</organism>
<feature type="transmembrane region" description="Helical" evidence="5">
    <location>
        <begin position="62"/>
        <end position="87"/>
    </location>
</feature>
<comment type="caution">
    <text evidence="6">The sequence shown here is derived from an EMBL/GenBank/DDBJ whole genome shotgun (WGS) entry which is preliminary data.</text>
</comment>
<evidence type="ECO:0000256" key="3">
    <source>
        <dbReference type="ARBA" id="ARBA00022989"/>
    </source>
</evidence>
<feature type="transmembrane region" description="Helical" evidence="5">
    <location>
        <begin position="5"/>
        <end position="24"/>
    </location>
</feature>
<proteinExistence type="predicted"/>
<evidence type="ECO:0000256" key="4">
    <source>
        <dbReference type="ARBA" id="ARBA00023136"/>
    </source>
</evidence>
<evidence type="ECO:0000256" key="2">
    <source>
        <dbReference type="ARBA" id="ARBA00022692"/>
    </source>
</evidence>
<dbReference type="PANTHER" id="PTHR31746:SF2">
    <property type="entry name" value="TRANSMEMBRANE PROTEIN 229A"/>
    <property type="match status" value="1"/>
</dbReference>
<dbReference type="PANTHER" id="PTHR31746">
    <property type="entry name" value="TRANSMEMBRANE PROTEIN 229 FAMILY MEMBER"/>
    <property type="match status" value="1"/>
</dbReference>
<dbReference type="RefSeq" id="WP_216149776.1">
    <property type="nucleotide sequence ID" value="NZ_JAHLDV010000029.1"/>
</dbReference>
<sequence>MWKKFIIYGLLGLLGEVFWNGFGAMLKGDILLRGSTCIWMFPIYGLTVFLEPVHNRIRHLPLIVRGGIYMVLIFAVELISGLLLRLVLGECPWNYVNKTLSICGIITLAYAPVWIAYGIVFEKIHDVIVGIENKINRNTN</sequence>
<name>A0ABS6BWJ2_9CLOT</name>
<dbReference type="Pfam" id="PF06541">
    <property type="entry name" value="ABC_trans_CmpB"/>
    <property type="match status" value="1"/>
</dbReference>
<feature type="transmembrane region" description="Helical" evidence="5">
    <location>
        <begin position="99"/>
        <end position="120"/>
    </location>
</feature>